<dbReference type="PRINTS" id="PR00420">
    <property type="entry name" value="RNGMNOXGNASE"/>
</dbReference>
<keyword evidence="4" id="KW-1133">Transmembrane helix</keyword>
<reference evidence="6 7" key="1">
    <citation type="submission" date="2022-03" db="EMBL/GenBank/DDBJ databases">
        <authorList>
            <person name="Nunn A."/>
            <person name="Chopra R."/>
            <person name="Nunn A."/>
            <person name="Contreras Garrido A."/>
        </authorList>
    </citation>
    <scope>NUCLEOTIDE SEQUENCE [LARGE SCALE GENOMIC DNA]</scope>
</reference>
<proteinExistence type="inferred from homology"/>
<dbReference type="PANTHER" id="PTHR45934">
    <property type="entry name" value="FAD/NAD(P)-BINDING OXIDOREDUCTASE FAMILY PROTEIN"/>
    <property type="match status" value="1"/>
</dbReference>
<organism evidence="6 7">
    <name type="scientific">Thlaspi arvense</name>
    <name type="common">Field penny-cress</name>
    <dbReference type="NCBI Taxonomy" id="13288"/>
    <lineage>
        <taxon>Eukaryota</taxon>
        <taxon>Viridiplantae</taxon>
        <taxon>Streptophyta</taxon>
        <taxon>Embryophyta</taxon>
        <taxon>Tracheophyta</taxon>
        <taxon>Spermatophyta</taxon>
        <taxon>Magnoliopsida</taxon>
        <taxon>eudicotyledons</taxon>
        <taxon>Gunneridae</taxon>
        <taxon>Pentapetalae</taxon>
        <taxon>rosids</taxon>
        <taxon>malvids</taxon>
        <taxon>Brassicales</taxon>
        <taxon>Brassicaceae</taxon>
        <taxon>Thlaspideae</taxon>
        <taxon>Thlaspi</taxon>
    </lineage>
</organism>
<evidence type="ECO:0000313" key="7">
    <source>
        <dbReference type="Proteomes" id="UP000836841"/>
    </source>
</evidence>
<dbReference type="EMBL" id="CAJVSB020000769">
    <property type="protein sequence ID" value="CAH2062605.1"/>
    <property type="molecule type" value="Genomic_DNA"/>
</dbReference>
<dbReference type="InterPro" id="IPR002938">
    <property type="entry name" value="FAD-bd"/>
</dbReference>
<keyword evidence="4" id="KW-0472">Membrane</keyword>
<dbReference type="Proteomes" id="UP000836841">
    <property type="component" value="Unassembled WGS sequence"/>
</dbReference>
<accession>A0AAU9SBG5</accession>
<comment type="similarity">
    <text evidence="3">Belongs to the 3-hydroxybenzoate 6-hydroxylase family.</text>
</comment>
<gene>
    <name evidence="6" type="ORF">TAV2_LOCUS15067</name>
</gene>
<comment type="caution">
    <text evidence="6">The sequence shown here is derived from an EMBL/GenBank/DDBJ whole genome shotgun (WGS) entry which is preliminary data.</text>
</comment>
<dbReference type="Pfam" id="PF01494">
    <property type="entry name" value="FAD_binding_3"/>
    <property type="match status" value="1"/>
</dbReference>
<dbReference type="InterPro" id="IPR036188">
    <property type="entry name" value="FAD/NAD-bd_sf"/>
</dbReference>
<evidence type="ECO:0000259" key="5">
    <source>
        <dbReference type="Pfam" id="PF01494"/>
    </source>
</evidence>
<dbReference type="Gene3D" id="3.50.50.60">
    <property type="entry name" value="FAD/NAD(P)-binding domain"/>
    <property type="match status" value="1"/>
</dbReference>
<dbReference type="GO" id="GO:0004497">
    <property type="term" value="F:monooxygenase activity"/>
    <property type="evidence" value="ECO:0007669"/>
    <property type="project" value="UniProtKB-KW"/>
</dbReference>
<keyword evidence="4" id="KW-0812">Transmembrane</keyword>
<evidence type="ECO:0000256" key="1">
    <source>
        <dbReference type="ARBA" id="ARBA00023002"/>
    </source>
</evidence>
<name>A0AAU9SBG5_THLAR</name>
<evidence type="ECO:0000256" key="3">
    <source>
        <dbReference type="ARBA" id="ARBA00024018"/>
    </source>
</evidence>
<dbReference type="GO" id="GO:0071949">
    <property type="term" value="F:FAD binding"/>
    <property type="evidence" value="ECO:0007669"/>
    <property type="project" value="InterPro"/>
</dbReference>
<feature type="transmembrane region" description="Helical" evidence="4">
    <location>
        <begin position="378"/>
        <end position="403"/>
    </location>
</feature>
<keyword evidence="1" id="KW-0560">Oxidoreductase</keyword>
<protein>
    <recommendedName>
        <fullName evidence="5">FAD-binding domain-containing protein</fullName>
    </recommendedName>
</protein>
<dbReference type="SUPFAM" id="SSF51905">
    <property type="entry name" value="FAD/NAD(P)-binding domain"/>
    <property type="match status" value="1"/>
</dbReference>
<dbReference type="PANTHER" id="PTHR45934:SF2">
    <property type="entry name" value="MONOOXYGENASE 1"/>
    <property type="match status" value="1"/>
</dbReference>
<dbReference type="InterPro" id="IPR044560">
    <property type="entry name" value="MOase"/>
</dbReference>
<evidence type="ECO:0000256" key="4">
    <source>
        <dbReference type="SAM" id="Phobius"/>
    </source>
</evidence>
<keyword evidence="2" id="KW-0503">Monooxygenase</keyword>
<dbReference type="AlphaFoldDB" id="A0AAU9SBG5"/>
<feature type="domain" description="FAD-binding" evidence="5">
    <location>
        <begin position="24"/>
        <end position="338"/>
    </location>
</feature>
<evidence type="ECO:0000313" key="6">
    <source>
        <dbReference type="EMBL" id="CAH2062605.1"/>
    </source>
</evidence>
<evidence type="ECO:0000256" key="2">
    <source>
        <dbReference type="ARBA" id="ARBA00023033"/>
    </source>
</evidence>
<sequence>MTTHRREDRQQPQQKMQRLEPENEIVIVGGGICGLATALALHRKGINSLVLEKSEILRASGAAIGILDNGWRALEQLGVADRLRQTAIPVQGAREIWLDKKAKEISAEWSGENRCLRRSDLVNALADALPPDAIRFGCQVVFVELHPSTSYPILHLQDGNTIMAKLVIGCDGARSAVSNFLNLKPTGVFGLLTTRGMTYYPIGHPFSHEFVQTYKNNVVVGRVPIGEKLVHWLITQQGSPKGENISKNPEYVKQLTLHAINSFPEEIIQMVECSDLESLSFARLRYRAPWELLTGNFRKGTVTVAGDAMHVMGHFLGQGGSAGLEDAIVLARCLSQKLSFIDPITDENGKVMHNIEAAIDQYLKERKMRVARLSTQSFLIGLLWQSSSMVVKFVIVILMVVLFNNIALHTKYDCGKL</sequence>
<keyword evidence="7" id="KW-1185">Reference proteome</keyword>